<sequence length="251" mass="25429">MSTTENVRAALVTGGSGGIGRAVAERLAADGTAVGVHYAGNKARAEEVVAAIQSAASPTHPGRAIAVGGDVADPDEMAAAFDAVEEAFGGIDVVVHTAGIMTLAPIAELDLDDLDRMHRTNIRGTVVVAQQAARRVRAGGAIIAFSTSVTRLSFPTYGGYVASKGAVEALVPVLAREMRGRDVTVNAVAPGPTATPLFLDGKSEEQVAGLAAAPPLERLGQPADIAEAVAFLAGPARWVNGQTLFANGGLA</sequence>
<comment type="caution">
    <text evidence="4">The sequence shown here is derived from an EMBL/GenBank/DDBJ whole genome shotgun (WGS) entry which is preliminary data.</text>
</comment>
<keyword evidence="5" id="KW-1185">Reference proteome</keyword>
<evidence type="ECO:0000256" key="2">
    <source>
        <dbReference type="ARBA" id="ARBA00023002"/>
    </source>
</evidence>
<dbReference type="PANTHER" id="PTHR48107">
    <property type="entry name" value="NADPH-DEPENDENT ALDEHYDE REDUCTASE-LIKE PROTEIN, CHLOROPLASTIC-RELATED"/>
    <property type="match status" value="1"/>
</dbReference>
<dbReference type="InterPro" id="IPR057326">
    <property type="entry name" value="KR_dom"/>
</dbReference>
<dbReference type="SUPFAM" id="SSF51735">
    <property type="entry name" value="NAD(P)-binding Rossmann-fold domains"/>
    <property type="match status" value="1"/>
</dbReference>
<organism evidence="4 5">
    <name type="scientific">Actinomycetospora aeridis</name>
    <dbReference type="NCBI Taxonomy" id="3129231"/>
    <lineage>
        <taxon>Bacteria</taxon>
        <taxon>Bacillati</taxon>
        <taxon>Actinomycetota</taxon>
        <taxon>Actinomycetes</taxon>
        <taxon>Pseudonocardiales</taxon>
        <taxon>Pseudonocardiaceae</taxon>
        <taxon>Actinomycetospora</taxon>
    </lineage>
</organism>
<dbReference type="RefSeq" id="WP_337716464.1">
    <property type="nucleotide sequence ID" value="NZ_JBBEGL010000006.1"/>
</dbReference>
<gene>
    <name evidence="4" type="ORF">WCD41_22120</name>
</gene>
<evidence type="ECO:0000313" key="4">
    <source>
        <dbReference type="EMBL" id="MEJ2889171.1"/>
    </source>
</evidence>
<reference evidence="4 5" key="1">
    <citation type="submission" date="2024-03" db="EMBL/GenBank/DDBJ databases">
        <title>Actinomycetospora sp. OC33-EN06, a novel actinomycete isolated from wild orchid (Aerides multiflora).</title>
        <authorList>
            <person name="Suriyachadkun C."/>
        </authorList>
    </citation>
    <scope>NUCLEOTIDE SEQUENCE [LARGE SCALE GENOMIC DNA]</scope>
    <source>
        <strain evidence="4 5">OC33-EN06</strain>
    </source>
</reference>
<dbReference type="Pfam" id="PF13561">
    <property type="entry name" value="adh_short_C2"/>
    <property type="match status" value="1"/>
</dbReference>
<feature type="domain" description="Ketoreductase" evidence="3">
    <location>
        <begin position="8"/>
        <end position="193"/>
    </location>
</feature>
<dbReference type="InterPro" id="IPR036291">
    <property type="entry name" value="NAD(P)-bd_dom_sf"/>
</dbReference>
<comment type="similarity">
    <text evidence="1">Belongs to the short-chain dehydrogenases/reductases (SDR) family.</text>
</comment>
<dbReference type="PANTHER" id="PTHR48107:SF7">
    <property type="entry name" value="RE15974P"/>
    <property type="match status" value="1"/>
</dbReference>
<accession>A0ABU8NBX4</accession>
<dbReference type="InterPro" id="IPR002347">
    <property type="entry name" value="SDR_fam"/>
</dbReference>
<dbReference type="Gene3D" id="3.40.50.720">
    <property type="entry name" value="NAD(P)-binding Rossmann-like Domain"/>
    <property type="match status" value="1"/>
</dbReference>
<dbReference type="SMART" id="SM00822">
    <property type="entry name" value="PKS_KR"/>
    <property type="match status" value="1"/>
</dbReference>
<dbReference type="EMBL" id="JBBEGL010000006">
    <property type="protein sequence ID" value="MEJ2889171.1"/>
    <property type="molecule type" value="Genomic_DNA"/>
</dbReference>
<evidence type="ECO:0000259" key="3">
    <source>
        <dbReference type="SMART" id="SM00822"/>
    </source>
</evidence>
<evidence type="ECO:0000256" key="1">
    <source>
        <dbReference type="ARBA" id="ARBA00006484"/>
    </source>
</evidence>
<keyword evidence="2" id="KW-0560">Oxidoreductase</keyword>
<proteinExistence type="inferred from homology"/>
<protein>
    <submittedName>
        <fullName evidence="4">SDR family oxidoreductase</fullName>
    </submittedName>
</protein>
<evidence type="ECO:0000313" key="5">
    <source>
        <dbReference type="Proteomes" id="UP001370100"/>
    </source>
</evidence>
<name>A0ABU8NBX4_9PSEU</name>
<dbReference type="PRINTS" id="PR00081">
    <property type="entry name" value="GDHRDH"/>
</dbReference>
<dbReference type="Proteomes" id="UP001370100">
    <property type="component" value="Unassembled WGS sequence"/>
</dbReference>